<evidence type="ECO:0008006" key="4">
    <source>
        <dbReference type="Google" id="ProtNLM"/>
    </source>
</evidence>
<feature type="chain" id="PRO_5029602958" description="Alpha-carbonic anhydrase domain-containing protein" evidence="1">
    <location>
        <begin position="21"/>
        <end position="92"/>
    </location>
</feature>
<accession>A0A7J6N638</accession>
<reference evidence="2 3" key="1">
    <citation type="submission" date="2020-04" db="EMBL/GenBank/DDBJ databases">
        <title>Perkinsus chesapeaki whole genome sequence.</title>
        <authorList>
            <person name="Bogema D.R."/>
        </authorList>
    </citation>
    <scope>NUCLEOTIDE SEQUENCE [LARGE SCALE GENOMIC DNA]</scope>
    <source>
        <strain evidence="2">ATCC PRA-425</strain>
    </source>
</reference>
<dbReference type="Proteomes" id="UP000591131">
    <property type="component" value="Unassembled WGS sequence"/>
</dbReference>
<sequence>MPSYMVLIVIAFLSAVGVAGENPYPRFSPAWWSWEAECNPDYSVFSSRLMGIAHGDGGEYSVSDSDDHVGGLQVREVPFSNSLDKPAKQLLS</sequence>
<evidence type="ECO:0000313" key="2">
    <source>
        <dbReference type="EMBL" id="KAF4678361.1"/>
    </source>
</evidence>
<keyword evidence="1" id="KW-0732">Signal</keyword>
<gene>
    <name evidence="2" type="ORF">FOL47_000091</name>
</gene>
<name>A0A7J6N638_PERCH</name>
<organism evidence="2 3">
    <name type="scientific">Perkinsus chesapeaki</name>
    <name type="common">Clam parasite</name>
    <name type="synonym">Perkinsus andrewsi</name>
    <dbReference type="NCBI Taxonomy" id="330153"/>
    <lineage>
        <taxon>Eukaryota</taxon>
        <taxon>Sar</taxon>
        <taxon>Alveolata</taxon>
        <taxon>Perkinsozoa</taxon>
        <taxon>Perkinsea</taxon>
        <taxon>Perkinsida</taxon>
        <taxon>Perkinsidae</taxon>
        <taxon>Perkinsus</taxon>
    </lineage>
</organism>
<evidence type="ECO:0000256" key="1">
    <source>
        <dbReference type="SAM" id="SignalP"/>
    </source>
</evidence>
<keyword evidence="3" id="KW-1185">Reference proteome</keyword>
<dbReference type="EMBL" id="JAAPAO010000001">
    <property type="protein sequence ID" value="KAF4678361.1"/>
    <property type="molecule type" value="Genomic_DNA"/>
</dbReference>
<protein>
    <recommendedName>
        <fullName evidence="4">Alpha-carbonic anhydrase domain-containing protein</fullName>
    </recommendedName>
</protein>
<evidence type="ECO:0000313" key="3">
    <source>
        <dbReference type="Proteomes" id="UP000591131"/>
    </source>
</evidence>
<proteinExistence type="predicted"/>
<comment type="caution">
    <text evidence="2">The sequence shown here is derived from an EMBL/GenBank/DDBJ whole genome shotgun (WGS) entry which is preliminary data.</text>
</comment>
<dbReference type="AlphaFoldDB" id="A0A7J6N638"/>
<feature type="signal peptide" evidence="1">
    <location>
        <begin position="1"/>
        <end position="20"/>
    </location>
</feature>